<evidence type="ECO:0000313" key="2">
    <source>
        <dbReference type="Proteomes" id="UP001212602"/>
    </source>
</evidence>
<dbReference type="Pfam" id="PF02962">
    <property type="entry name" value="CHMI"/>
    <property type="match status" value="1"/>
</dbReference>
<keyword evidence="2" id="KW-1185">Reference proteome</keyword>
<dbReference type="Proteomes" id="UP001212602">
    <property type="component" value="Unassembled WGS sequence"/>
</dbReference>
<keyword evidence="1" id="KW-0413">Isomerase</keyword>
<gene>
    <name evidence="1" type="ORF">PGB34_15740</name>
</gene>
<dbReference type="RefSeq" id="WP_271429053.1">
    <property type="nucleotide sequence ID" value="NZ_JAQIPB010000007.1"/>
</dbReference>
<comment type="caution">
    <text evidence="1">The sequence shown here is derived from an EMBL/GenBank/DDBJ whole genome shotgun (WGS) entry which is preliminary data.</text>
</comment>
<dbReference type="InterPro" id="IPR014347">
    <property type="entry name" value="Tautomerase/MIF_sf"/>
</dbReference>
<dbReference type="GO" id="GO:0008704">
    <property type="term" value="F:5-carboxymethyl-2-hydroxymuconate delta-isomerase activity"/>
    <property type="evidence" value="ECO:0007669"/>
    <property type="project" value="InterPro"/>
</dbReference>
<reference evidence="1" key="1">
    <citation type="submission" date="2023-01" db="EMBL/GenBank/DDBJ databases">
        <title>Xenophilus mangrovi sp. nov., isolated from soil of Mangrove nature reserve.</title>
        <authorList>
            <person name="Xu S."/>
            <person name="Liu Z."/>
            <person name="Xu Y."/>
        </authorList>
    </citation>
    <scope>NUCLEOTIDE SEQUENCE</scope>
    <source>
        <strain evidence="1">YW8</strain>
    </source>
</reference>
<dbReference type="EMBL" id="JAQIPB010000007">
    <property type="protein sequence ID" value="MDA7417816.1"/>
    <property type="molecule type" value="Genomic_DNA"/>
</dbReference>
<dbReference type="SUPFAM" id="SSF55331">
    <property type="entry name" value="Tautomerase/MIF"/>
    <property type="match status" value="1"/>
</dbReference>
<evidence type="ECO:0000313" key="1">
    <source>
        <dbReference type="EMBL" id="MDA7417816.1"/>
    </source>
</evidence>
<dbReference type="AlphaFoldDB" id="A0AAE3T1B3"/>
<dbReference type="PANTHER" id="PTHR37950:SF1">
    <property type="entry name" value="4-HYDROXYPHENYLACETATE CATABOLISM PROTEIN"/>
    <property type="match status" value="1"/>
</dbReference>
<sequence>MPHIVIEHTTNLPPLPWDDMLAAVTSELAGSAQVEDEADLKARVLHTDAFRVGLAGQGRAFIHVTVRILAGRSAAQKRDFSDRVTRGMLARMPPLPAGLAAHLSVEVVDMDRESYRKVRLG</sequence>
<dbReference type="InterPro" id="IPR004220">
    <property type="entry name" value="5-COMe_2-OHmuconate_Isoase"/>
</dbReference>
<dbReference type="PANTHER" id="PTHR37950">
    <property type="entry name" value="4-HYDROXYPHENYLACETATE CATABOLISM PROTEIN"/>
    <property type="match status" value="1"/>
</dbReference>
<accession>A0AAE3T1B3</accession>
<organism evidence="1 2">
    <name type="scientific">Xenophilus arseniciresistens</name>
    <dbReference type="NCBI Taxonomy" id="1283306"/>
    <lineage>
        <taxon>Bacteria</taxon>
        <taxon>Pseudomonadati</taxon>
        <taxon>Pseudomonadota</taxon>
        <taxon>Betaproteobacteria</taxon>
        <taxon>Burkholderiales</taxon>
        <taxon>Comamonadaceae</taxon>
        <taxon>Xenophilus</taxon>
    </lineage>
</organism>
<protein>
    <submittedName>
        <fullName evidence="1">5-carboxymethyl-2-hydroxymuconate isomerase</fullName>
    </submittedName>
</protein>
<dbReference type="Gene3D" id="3.30.429.10">
    <property type="entry name" value="Macrophage Migration Inhibitory Factor"/>
    <property type="match status" value="1"/>
</dbReference>
<name>A0AAE3T1B3_9BURK</name>
<proteinExistence type="predicted"/>